<reference evidence="9 10" key="1">
    <citation type="submission" date="2024-09" db="EMBL/GenBank/DDBJ databases">
        <authorList>
            <person name="Sun Q."/>
            <person name="Mori K."/>
        </authorList>
    </citation>
    <scope>NUCLEOTIDE SEQUENCE [LARGE SCALE GENOMIC DNA]</scope>
    <source>
        <strain evidence="9 10">JCM 11201</strain>
    </source>
</reference>
<protein>
    <recommendedName>
        <fullName evidence="2 6">Adenine deaminase</fullName>
        <shortName evidence="6">Adenase</shortName>
        <shortName evidence="6">Adenine aminase</shortName>
        <ecNumber evidence="2 6">3.5.4.2</ecNumber>
    </recommendedName>
</protein>
<dbReference type="Proteomes" id="UP001589609">
    <property type="component" value="Unassembled WGS sequence"/>
</dbReference>
<evidence type="ECO:0000256" key="5">
    <source>
        <dbReference type="ARBA" id="ARBA00047720"/>
    </source>
</evidence>
<dbReference type="InterPro" id="IPR006680">
    <property type="entry name" value="Amidohydro-rel"/>
</dbReference>
<dbReference type="Gene3D" id="2.30.40.10">
    <property type="entry name" value="Urease, subunit C, domain 1"/>
    <property type="match status" value="1"/>
</dbReference>
<dbReference type="NCBIfam" id="TIGR01178">
    <property type="entry name" value="ade"/>
    <property type="match status" value="1"/>
</dbReference>
<comment type="caution">
    <text evidence="9">The sequence shown here is derived from an EMBL/GenBank/DDBJ whole genome shotgun (WGS) entry which is preliminary data.</text>
</comment>
<accession>A0ABV5W9Z7</accession>
<evidence type="ECO:0000256" key="3">
    <source>
        <dbReference type="ARBA" id="ARBA00022801"/>
    </source>
</evidence>
<comment type="catalytic activity">
    <reaction evidence="5 6">
        <text>adenine + H2O + H(+) = hypoxanthine + NH4(+)</text>
        <dbReference type="Rhea" id="RHEA:23688"/>
        <dbReference type="ChEBI" id="CHEBI:15377"/>
        <dbReference type="ChEBI" id="CHEBI:15378"/>
        <dbReference type="ChEBI" id="CHEBI:16708"/>
        <dbReference type="ChEBI" id="CHEBI:17368"/>
        <dbReference type="ChEBI" id="CHEBI:28938"/>
        <dbReference type="EC" id="3.5.4.2"/>
    </reaction>
</comment>
<dbReference type="GO" id="GO:0000034">
    <property type="term" value="F:adenine deaminase activity"/>
    <property type="evidence" value="ECO:0007669"/>
    <property type="project" value="UniProtKB-EC"/>
</dbReference>
<dbReference type="PANTHER" id="PTHR11113">
    <property type="entry name" value="N-ACETYLGLUCOSAMINE-6-PHOSPHATE DEACETYLASE"/>
    <property type="match status" value="1"/>
</dbReference>
<proteinExistence type="inferred from homology"/>
<keyword evidence="3 6" id="KW-0378">Hydrolase</keyword>
<feature type="domain" description="Amidohydrolase-related" evidence="7">
    <location>
        <begin position="67"/>
        <end position="348"/>
    </location>
</feature>
<name>A0ABV5W9Z7_9BACI</name>
<comment type="similarity">
    <text evidence="1 6">Belongs to the metallo-dependent hydrolases superfamily. Adenine deaminase family.</text>
</comment>
<dbReference type="SUPFAM" id="SSF51556">
    <property type="entry name" value="Metallo-dependent hydrolases"/>
    <property type="match status" value="1"/>
</dbReference>
<keyword evidence="10" id="KW-1185">Reference proteome</keyword>
<organism evidence="9 10">
    <name type="scientific">Ectobacillus funiculus</name>
    <dbReference type="NCBI Taxonomy" id="137993"/>
    <lineage>
        <taxon>Bacteria</taxon>
        <taxon>Bacillati</taxon>
        <taxon>Bacillota</taxon>
        <taxon>Bacilli</taxon>
        <taxon>Bacillales</taxon>
        <taxon>Bacillaceae</taxon>
        <taxon>Ectobacillus</taxon>
    </lineage>
</organism>
<keyword evidence="4 6" id="KW-0464">Manganese</keyword>
<gene>
    <name evidence="6 9" type="primary">ade</name>
    <name evidence="9" type="ORF">ACFFMS_01405</name>
</gene>
<evidence type="ECO:0000256" key="1">
    <source>
        <dbReference type="ARBA" id="ARBA00006773"/>
    </source>
</evidence>
<dbReference type="Gene3D" id="3.20.20.140">
    <property type="entry name" value="Metal-dependent hydrolases"/>
    <property type="match status" value="1"/>
</dbReference>
<dbReference type="InterPro" id="IPR006679">
    <property type="entry name" value="Adenine_deam"/>
</dbReference>
<evidence type="ECO:0000313" key="10">
    <source>
        <dbReference type="Proteomes" id="UP001589609"/>
    </source>
</evidence>
<dbReference type="EMBL" id="JBHMAF010000008">
    <property type="protein sequence ID" value="MFB9757211.1"/>
    <property type="molecule type" value="Genomic_DNA"/>
</dbReference>
<dbReference type="Pfam" id="PF01979">
    <property type="entry name" value="Amidohydro_1"/>
    <property type="match status" value="1"/>
</dbReference>
<dbReference type="InterPro" id="IPR011059">
    <property type="entry name" value="Metal-dep_hydrolase_composite"/>
</dbReference>
<dbReference type="PANTHER" id="PTHR11113:SF2">
    <property type="entry name" value="ADENINE DEAMINASE"/>
    <property type="match status" value="1"/>
</dbReference>
<dbReference type="Pfam" id="PF13382">
    <property type="entry name" value="Adenine_deam_C"/>
    <property type="match status" value="1"/>
</dbReference>
<dbReference type="InterPro" id="IPR032466">
    <property type="entry name" value="Metal_Hydrolase"/>
</dbReference>
<dbReference type="SUPFAM" id="SSF51338">
    <property type="entry name" value="Composite domain of metallo-dependent hydrolases"/>
    <property type="match status" value="1"/>
</dbReference>
<feature type="domain" description="Adenine deaminase C-terminal" evidence="8">
    <location>
        <begin position="403"/>
        <end position="570"/>
    </location>
</feature>
<sequence length="579" mass="62621">MVDFSILERRILVAGKKIPADVVIKQGKILNVFTGEFMEGDIAIVDGMIAGIGSYAGNEVIDAKGKIIVPGFIDGHVHIESSMLLPREFAKVVLQHGVTTVITDPHEIANVAGTEGIQYMLDDSKDLPLDIFVMLPSCVPATPFETNGARLDAEQLLPFMTHPQVLGLAEVMDFPSVASANKSMVDKLAATQSYGGVIDGHAAGIGREDLNIYMSAGIRTDHESVNSKEAKDRLDLGMYLMIREGTVAKDLEELMPVITVQNSRRCLFVTDDKLLDDLIEEGSVDHIVRLAIQKGLNPILAIQMVTLNTAECFGLRNLGAVAPGYQADFLLLDDLESVAIHQVYKKGKCIVDKGQINHAEFPKVQNPSASLPKLHSKKVTLKDIEIPLCSSTCNIIEIIPNSLRTHHRRESVKVQDGVFCPSTENDLLKLAVIERHKATGNVGLGIVKGFQLQKGAIASTVAHDSHNIVVVGASDQEMLVAVEHVIKTNGGLVVVDGKEVLAALDLPVAGLMSEDTSEAVYQALKTLNSALTSIGSPKTFNPFLMLSFLTLTVIPELKLTDKGLFAFNSFSHIDVSVKE</sequence>
<evidence type="ECO:0000313" key="9">
    <source>
        <dbReference type="EMBL" id="MFB9757211.1"/>
    </source>
</evidence>
<dbReference type="CDD" id="cd01295">
    <property type="entry name" value="AdeC"/>
    <property type="match status" value="1"/>
</dbReference>
<evidence type="ECO:0000256" key="4">
    <source>
        <dbReference type="ARBA" id="ARBA00023211"/>
    </source>
</evidence>
<dbReference type="HAMAP" id="MF_01518">
    <property type="entry name" value="Adenine_deamin"/>
    <property type="match status" value="1"/>
</dbReference>
<comment type="cofactor">
    <cofactor evidence="6">
        <name>Mn(2+)</name>
        <dbReference type="ChEBI" id="CHEBI:29035"/>
    </cofactor>
</comment>
<dbReference type="EC" id="3.5.4.2" evidence="2 6"/>
<evidence type="ECO:0000256" key="6">
    <source>
        <dbReference type="HAMAP-Rule" id="MF_01518"/>
    </source>
</evidence>
<evidence type="ECO:0000259" key="8">
    <source>
        <dbReference type="Pfam" id="PF13382"/>
    </source>
</evidence>
<evidence type="ECO:0000256" key="2">
    <source>
        <dbReference type="ARBA" id="ARBA00012782"/>
    </source>
</evidence>
<dbReference type="RefSeq" id="WP_379947526.1">
    <property type="nucleotide sequence ID" value="NZ_JBHMAF010000008.1"/>
</dbReference>
<dbReference type="InterPro" id="IPR026912">
    <property type="entry name" value="Adenine_deam_C"/>
</dbReference>
<evidence type="ECO:0000259" key="7">
    <source>
        <dbReference type="Pfam" id="PF01979"/>
    </source>
</evidence>